<evidence type="ECO:0000256" key="7">
    <source>
        <dbReference type="ARBA" id="ARBA00025330"/>
    </source>
</evidence>
<dbReference type="PANTHER" id="PTHR11579:SF0">
    <property type="entry name" value="PROTEIN-L-ISOASPARTATE(D-ASPARTATE) O-METHYLTRANSFERASE"/>
    <property type="match status" value="1"/>
</dbReference>
<evidence type="ECO:0000256" key="1">
    <source>
        <dbReference type="ARBA" id="ARBA00004496"/>
    </source>
</evidence>
<dbReference type="GO" id="GO:0005737">
    <property type="term" value="C:cytoplasm"/>
    <property type="evidence" value="ECO:0007669"/>
    <property type="project" value="UniProtKB-SubCell"/>
</dbReference>
<keyword evidence="5 10" id="KW-0808">Transferase</keyword>
<accession>A0A9Y1BPL0</accession>
<dbReference type="PROSITE" id="PS01279">
    <property type="entry name" value="PCMT"/>
    <property type="match status" value="1"/>
</dbReference>
<evidence type="ECO:0000256" key="3">
    <source>
        <dbReference type="ARBA" id="ARBA00022490"/>
    </source>
</evidence>
<dbReference type="EMBL" id="CP084167">
    <property type="protein sequence ID" value="UJG42901.1"/>
    <property type="molecule type" value="Genomic_DNA"/>
</dbReference>
<protein>
    <recommendedName>
        <fullName evidence="9">Protein-L-isoaspartate O-methyltransferase</fullName>
        <ecNumber evidence="9">2.1.1.77</ecNumber>
    </recommendedName>
</protein>
<keyword evidence="4 10" id="KW-0489">Methyltransferase</keyword>
<keyword evidence="6" id="KW-0949">S-adenosyl-L-methionine</keyword>
<evidence type="ECO:0000256" key="4">
    <source>
        <dbReference type="ARBA" id="ARBA00022603"/>
    </source>
</evidence>
<dbReference type="PANTHER" id="PTHR11579">
    <property type="entry name" value="PROTEIN-L-ISOASPARTATE O-METHYLTRANSFERASE"/>
    <property type="match status" value="1"/>
</dbReference>
<sequence length="226" mass="24957">MRSELDEKYKKNLIKRIGALHGIEITERMIQSFVNVPREEFVLERDRNSAYIDSPRPILAGQTISAIHMVVMYISPSLANPKEGDIVLEVGAGSGYNAALFAEMVAPRGSTNPGHVYALEIIPDLVDFARENIERTGYSDRVTIVHADGGIGYPEKAPFDIISVAAASKEVPKPLKEQLKVGGRMIIPVGTTFFQELILIKKEKGEKFSQRNICGVRFVPLTGKFG</sequence>
<dbReference type="Gene3D" id="3.40.50.150">
    <property type="entry name" value="Vaccinia Virus protein VP39"/>
    <property type="match status" value="1"/>
</dbReference>
<dbReference type="Pfam" id="PF01135">
    <property type="entry name" value="PCMT"/>
    <property type="match status" value="1"/>
</dbReference>
<dbReference type="NCBIfam" id="NF001453">
    <property type="entry name" value="PRK00312.1"/>
    <property type="match status" value="1"/>
</dbReference>
<comment type="subcellular location">
    <subcellularLocation>
        <location evidence="1">Cytoplasm</location>
    </subcellularLocation>
</comment>
<evidence type="ECO:0000313" key="10">
    <source>
        <dbReference type="EMBL" id="UJG42901.1"/>
    </source>
</evidence>
<proteinExistence type="inferred from homology"/>
<evidence type="ECO:0000256" key="6">
    <source>
        <dbReference type="ARBA" id="ARBA00022691"/>
    </source>
</evidence>
<evidence type="ECO:0000256" key="9">
    <source>
        <dbReference type="NCBIfam" id="TIGR00080"/>
    </source>
</evidence>
<organism evidence="10">
    <name type="scientific">Candidatus Heimdallarchaeum endolithica</name>
    <dbReference type="NCBI Taxonomy" id="2876572"/>
    <lineage>
        <taxon>Archaea</taxon>
        <taxon>Promethearchaeati</taxon>
        <taxon>Candidatus Heimdallarchaeota</taxon>
        <taxon>Candidatus Heimdallarchaeia (ex Rinke et al. 2021) (nom. nud.)</taxon>
        <taxon>Candidatus Heimdallarchaeales</taxon>
        <taxon>Candidatus Heimdallarchaeaceae</taxon>
        <taxon>Candidatus Heimdallarchaeum</taxon>
    </lineage>
</organism>
<reference evidence="10" key="1">
    <citation type="journal article" date="2022" name="Nat. Microbiol.">
        <title>Unique mobile elements and scalable gene flow at the prokaryote-eukaryote boundary revealed by circularized Asgard archaea genomes.</title>
        <authorList>
            <person name="Wu F."/>
            <person name="Speth D.R."/>
            <person name="Philosof A."/>
            <person name="Cremiere A."/>
            <person name="Narayanan A."/>
            <person name="Barco R.A."/>
            <person name="Connon S.A."/>
            <person name="Amend J.P."/>
            <person name="Antoshechkin I.A."/>
            <person name="Orphan V.J."/>
        </authorList>
    </citation>
    <scope>NUCLEOTIDE SEQUENCE</scope>
    <source>
        <strain evidence="10">PR6</strain>
    </source>
</reference>
<name>A0A9Y1BPL0_9ARCH</name>
<dbReference type="NCBIfam" id="TIGR00080">
    <property type="entry name" value="pimt"/>
    <property type="match status" value="1"/>
</dbReference>
<dbReference type="InterPro" id="IPR000682">
    <property type="entry name" value="PCMT"/>
</dbReference>
<evidence type="ECO:0000256" key="8">
    <source>
        <dbReference type="ARBA" id="ARBA00029295"/>
    </source>
</evidence>
<dbReference type="GO" id="GO:0004719">
    <property type="term" value="F:protein-L-isoaspartate (D-aspartate) O-methyltransferase activity"/>
    <property type="evidence" value="ECO:0007669"/>
    <property type="project" value="UniProtKB-UniRule"/>
</dbReference>
<evidence type="ECO:0000256" key="5">
    <source>
        <dbReference type="ARBA" id="ARBA00022679"/>
    </source>
</evidence>
<dbReference type="InterPro" id="IPR029063">
    <property type="entry name" value="SAM-dependent_MTases_sf"/>
</dbReference>
<dbReference type="CDD" id="cd02440">
    <property type="entry name" value="AdoMet_MTases"/>
    <property type="match status" value="1"/>
</dbReference>
<dbReference type="AlphaFoldDB" id="A0A9Y1BPL0"/>
<dbReference type="GO" id="GO:0030091">
    <property type="term" value="P:protein repair"/>
    <property type="evidence" value="ECO:0007669"/>
    <property type="project" value="UniProtKB-UniRule"/>
</dbReference>
<gene>
    <name evidence="10" type="ORF">K9W46_11040</name>
</gene>
<dbReference type="EC" id="2.1.1.77" evidence="9"/>
<dbReference type="GO" id="GO:0032259">
    <property type="term" value="P:methylation"/>
    <property type="evidence" value="ECO:0007669"/>
    <property type="project" value="UniProtKB-KW"/>
</dbReference>
<evidence type="ECO:0000256" key="2">
    <source>
        <dbReference type="ARBA" id="ARBA00005369"/>
    </source>
</evidence>
<dbReference type="SUPFAM" id="SSF53335">
    <property type="entry name" value="S-adenosyl-L-methionine-dependent methyltransferases"/>
    <property type="match status" value="1"/>
</dbReference>
<comment type="catalytic activity">
    <reaction evidence="8">
        <text>[protein]-L-isoaspartate + S-adenosyl-L-methionine = [protein]-L-isoaspartate alpha-methyl ester + S-adenosyl-L-homocysteine</text>
        <dbReference type="Rhea" id="RHEA:12705"/>
        <dbReference type="Rhea" id="RHEA-COMP:12143"/>
        <dbReference type="Rhea" id="RHEA-COMP:12144"/>
        <dbReference type="ChEBI" id="CHEBI:57856"/>
        <dbReference type="ChEBI" id="CHEBI:59789"/>
        <dbReference type="ChEBI" id="CHEBI:90596"/>
        <dbReference type="ChEBI" id="CHEBI:90598"/>
        <dbReference type="EC" id="2.1.1.77"/>
    </reaction>
</comment>
<keyword evidence="3" id="KW-0963">Cytoplasm</keyword>
<dbReference type="Proteomes" id="UP001200513">
    <property type="component" value="Chromosome"/>
</dbReference>
<comment type="function">
    <text evidence="7">Catalyzes the methyl esterification of L-isoaspartyl residues in peptides and proteins that result from spontaneous decomposition of normal L-aspartyl and L-asparaginyl residues. It plays a role in the repair and/or degradation of damaged proteins.</text>
</comment>
<comment type="similarity">
    <text evidence="2">Belongs to the methyltransferase superfamily. L-isoaspartyl/D-aspartyl protein methyltransferase family.</text>
</comment>